<dbReference type="Pfam" id="PF25056">
    <property type="entry name" value="DUF7793"/>
    <property type="match status" value="1"/>
</dbReference>
<evidence type="ECO:0000313" key="3">
    <source>
        <dbReference type="Proteomes" id="UP000185639"/>
    </source>
</evidence>
<dbReference type="AlphaFoldDB" id="A0A1N7J9B4"/>
<feature type="domain" description="DUF7793" evidence="1">
    <location>
        <begin position="15"/>
        <end position="124"/>
    </location>
</feature>
<keyword evidence="3" id="KW-1185">Reference proteome</keyword>
<dbReference type="InterPro" id="IPR056695">
    <property type="entry name" value="DUF7793"/>
</dbReference>
<name>A0A1N7J9B4_9GAMM</name>
<protein>
    <recommendedName>
        <fullName evidence="1">DUF7793 domain-containing protein</fullName>
    </recommendedName>
</protein>
<proteinExistence type="predicted"/>
<accession>A0A1N7J9B4</accession>
<sequence>MTIRDTGAGAAPEIRVENDIVVHDLSGISHLSLELMRTLYKQRVHRVGKSPKSVAIIASDVLTVDFEVQIYASNPLVQASTQAVAVIGDSFMLQHLTSMFLSYHAPSYPVRLFGNIGDAMRWLSCGNAESAEEEA</sequence>
<dbReference type="Proteomes" id="UP000185639">
    <property type="component" value="Unassembled WGS sequence"/>
</dbReference>
<dbReference type="EMBL" id="FTOH01000001">
    <property type="protein sequence ID" value="SIS45826.1"/>
    <property type="molecule type" value="Genomic_DNA"/>
</dbReference>
<reference evidence="3" key="1">
    <citation type="submission" date="2017-01" db="EMBL/GenBank/DDBJ databases">
        <authorList>
            <person name="Varghese N."/>
            <person name="Submissions S."/>
        </authorList>
    </citation>
    <scope>NUCLEOTIDE SEQUENCE [LARGE SCALE GENOMIC DNA]</scope>
    <source>
        <strain evidence="3">DSM 24913</strain>
    </source>
</reference>
<dbReference type="Gene3D" id="3.40.970.30">
    <property type="entry name" value="yp_829618.1 like domains"/>
    <property type="match status" value="1"/>
</dbReference>
<dbReference type="OrthoDB" id="6120852at2"/>
<organism evidence="2 3">
    <name type="scientific">Thalassolituus maritimus</name>
    <dbReference type="NCBI Taxonomy" id="484498"/>
    <lineage>
        <taxon>Bacteria</taxon>
        <taxon>Pseudomonadati</taxon>
        <taxon>Pseudomonadota</taxon>
        <taxon>Gammaproteobacteria</taxon>
        <taxon>Oceanospirillales</taxon>
        <taxon>Oceanospirillaceae</taxon>
        <taxon>Thalassolituus</taxon>
    </lineage>
</organism>
<evidence type="ECO:0000259" key="1">
    <source>
        <dbReference type="Pfam" id="PF25056"/>
    </source>
</evidence>
<gene>
    <name evidence="2" type="ORF">SAMN05421686_101495</name>
</gene>
<evidence type="ECO:0000313" key="2">
    <source>
        <dbReference type="EMBL" id="SIS45826.1"/>
    </source>
</evidence>
<dbReference type="RefSeq" id="WP_076514102.1">
    <property type="nucleotide sequence ID" value="NZ_CAJWBH010000003.1"/>
</dbReference>